<feature type="non-terminal residue" evidence="1">
    <location>
        <position position="142"/>
    </location>
</feature>
<dbReference type="EMBL" id="LGUB01000160">
    <property type="protein sequence ID" value="KRH93992.1"/>
    <property type="molecule type" value="Genomic_DNA"/>
</dbReference>
<evidence type="ECO:0000313" key="1">
    <source>
        <dbReference type="EMBL" id="KRH93992.1"/>
    </source>
</evidence>
<dbReference type="OrthoDB" id="10595400at2759"/>
<name>A0A0R0LXY2_9MICR</name>
<dbReference type="VEuPathDB" id="MicrosporidiaDB:M153_444000426"/>
<dbReference type="Proteomes" id="UP000051530">
    <property type="component" value="Unassembled WGS sequence"/>
</dbReference>
<gene>
    <name evidence="1" type="ORF">M153_444000426</name>
</gene>
<evidence type="ECO:0000313" key="2">
    <source>
        <dbReference type="Proteomes" id="UP000051530"/>
    </source>
</evidence>
<protein>
    <submittedName>
        <fullName evidence="1">Uncharacterized protein</fullName>
    </submittedName>
</protein>
<keyword evidence="2" id="KW-1185">Reference proteome</keyword>
<proteinExistence type="predicted"/>
<comment type="caution">
    <text evidence="1">The sequence shown here is derived from an EMBL/GenBank/DDBJ whole genome shotgun (WGS) entry which is preliminary data.</text>
</comment>
<organism evidence="1 2">
    <name type="scientific">Pseudoloma neurophilia</name>
    <dbReference type="NCBI Taxonomy" id="146866"/>
    <lineage>
        <taxon>Eukaryota</taxon>
        <taxon>Fungi</taxon>
        <taxon>Fungi incertae sedis</taxon>
        <taxon>Microsporidia</taxon>
        <taxon>Pseudoloma</taxon>
    </lineage>
</organism>
<accession>A0A0R0LXY2</accession>
<dbReference type="AlphaFoldDB" id="A0A0R0LXY2"/>
<reference evidence="1 2" key="1">
    <citation type="submission" date="2015-07" db="EMBL/GenBank/DDBJ databases">
        <title>The genome of Pseudoloma neurophilia, a relevant intracellular parasite of the zebrafish.</title>
        <authorList>
            <person name="Ndikumana S."/>
            <person name="Pelin A."/>
            <person name="Sanders J."/>
            <person name="Corradi N."/>
        </authorList>
    </citation>
    <scope>NUCLEOTIDE SEQUENCE [LARGE SCALE GENOMIC DNA]</scope>
    <source>
        <strain evidence="1 2">MK1</strain>
    </source>
</reference>
<sequence length="142" mass="16613">MGFSTRKPREFIDFLTNKNVQIHSSLNPMSVLATDILKTVFEVECINYEISFRENLENIEQNEHTNIFIDFLPRKDLDGIFIGIGAKKLYKRKLLRETRSLAKENKVTEIKENSNKNELKDCDGIENSEVIINKNEFKDRDD</sequence>